<sequence>MAVEMMVPVIPVKLQGLYEVLPKGRLIPRFRKVTATIGEPIAFDKKTPYLEATRILHNSLKMLS</sequence>
<dbReference type="Proteomes" id="UP000176299">
    <property type="component" value="Unassembled WGS sequence"/>
</dbReference>
<reference evidence="1 2" key="1">
    <citation type="journal article" date="2016" name="Nat. Commun.">
        <title>Thousands of microbial genomes shed light on interconnected biogeochemical processes in an aquifer system.</title>
        <authorList>
            <person name="Anantharaman K."/>
            <person name="Brown C.T."/>
            <person name="Hug L.A."/>
            <person name="Sharon I."/>
            <person name="Castelle C.J."/>
            <person name="Probst A.J."/>
            <person name="Thomas B.C."/>
            <person name="Singh A."/>
            <person name="Wilkins M.J."/>
            <person name="Karaoz U."/>
            <person name="Brodie E.L."/>
            <person name="Williams K.H."/>
            <person name="Hubbard S.S."/>
            <person name="Banfield J.F."/>
        </authorList>
    </citation>
    <scope>NUCLEOTIDE SEQUENCE [LARGE SCALE GENOMIC DNA]</scope>
</reference>
<evidence type="ECO:0000313" key="1">
    <source>
        <dbReference type="EMBL" id="OGY22292.1"/>
    </source>
</evidence>
<dbReference type="SUPFAM" id="SSF69593">
    <property type="entry name" value="Glycerol-3-phosphate (1)-acyltransferase"/>
    <property type="match status" value="1"/>
</dbReference>
<protein>
    <submittedName>
        <fullName evidence="1">Uncharacterized protein</fullName>
    </submittedName>
</protein>
<gene>
    <name evidence="1" type="ORF">A2113_03460</name>
</gene>
<evidence type="ECO:0000313" key="2">
    <source>
        <dbReference type="Proteomes" id="UP000176299"/>
    </source>
</evidence>
<dbReference type="AlphaFoldDB" id="A0A1G1W3N4"/>
<comment type="caution">
    <text evidence="1">The sequence shown here is derived from an EMBL/GenBank/DDBJ whole genome shotgun (WGS) entry which is preliminary data.</text>
</comment>
<dbReference type="STRING" id="1802591.A2113_03460"/>
<proteinExistence type="predicted"/>
<dbReference type="EMBL" id="MHCN01000007">
    <property type="protein sequence ID" value="OGY22292.1"/>
    <property type="molecule type" value="Genomic_DNA"/>
</dbReference>
<name>A0A1G1W3N4_9BACT</name>
<accession>A0A1G1W3N4</accession>
<organism evidence="1 2">
    <name type="scientific">Candidatus Woykebacteria bacterium GWA1_44_8</name>
    <dbReference type="NCBI Taxonomy" id="1802591"/>
    <lineage>
        <taxon>Bacteria</taxon>
        <taxon>Candidatus Woykeibacteriota</taxon>
    </lineage>
</organism>